<evidence type="ECO:0000313" key="2">
    <source>
        <dbReference type="Proteomes" id="UP000263012"/>
    </source>
</evidence>
<sequence length="64" mass="7244">MDVLLNEVTHTVHKYERDKSDFQTECGIHHHLSHDNLQPTSDDQLLTAKNASKCGRCFDGEGGY</sequence>
<name>A0A343TG19_9EURY</name>
<reference evidence="2" key="1">
    <citation type="submission" date="2017-11" db="EMBL/GenBank/DDBJ databases">
        <title>Phenotypic and genomic properties of facultatively anaerobic sulfur-reducing natronoarchaea from hypersaline soda lakes.</title>
        <authorList>
            <person name="Sorokin D.Y."/>
            <person name="Kublanov I.V."/>
            <person name="Roman P."/>
            <person name="Sinninghe Damste J.S."/>
            <person name="Golyshin P.N."/>
            <person name="Rojo D."/>
            <person name="Ciordia S."/>
            <person name="Mena M.D.C."/>
            <person name="Ferrer M."/>
            <person name="Messina E."/>
            <person name="Smedile F."/>
            <person name="La Spada G."/>
            <person name="La Cono V."/>
            <person name="Yakimov M.M."/>
        </authorList>
    </citation>
    <scope>NUCLEOTIDE SEQUENCE [LARGE SCALE GENOMIC DNA]</scope>
    <source>
        <strain evidence="2">AArc-Sl</strain>
    </source>
</reference>
<proteinExistence type="predicted"/>
<organism evidence="1 2">
    <name type="scientific">Halalkaliarchaeum desulfuricum</name>
    <dbReference type="NCBI Taxonomy" id="2055893"/>
    <lineage>
        <taxon>Archaea</taxon>
        <taxon>Methanobacteriati</taxon>
        <taxon>Methanobacteriota</taxon>
        <taxon>Stenosarchaea group</taxon>
        <taxon>Halobacteria</taxon>
        <taxon>Halobacteriales</taxon>
        <taxon>Haloferacaceae</taxon>
        <taxon>Halalkaliarchaeum</taxon>
    </lineage>
</organism>
<evidence type="ECO:0000313" key="1">
    <source>
        <dbReference type="EMBL" id="AUX08041.1"/>
    </source>
</evidence>
<dbReference type="EMBL" id="CP025066">
    <property type="protein sequence ID" value="AUX08041.1"/>
    <property type="molecule type" value="Genomic_DNA"/>
</dbReference>
<dbReference type="KEGG" id="hdf:AArcSl_0388"/>
<keyword evidence="2" id="KW-1185">Reference proteome</keyword>
<accession>A0A343TG19</accession>
<dbReference type="AlphaFoldDB" id="A0A343TG19"/>
<protein>
    <submittedName>
        <fullName evidence="1">Uncharacterized protein</fullName>
    </submittedName>
</protein>
<gene>
    <name evidence="1" type="ORF">AArcSl_0388</name>
</gene>
<dbReference type="Proteomes" id="UP000263012">
    <property type="component" value="Chromosome"/>
</dbReference>